<name>A0A420WZ52_9GAMM</name>
<comment type="caution">
    <text evidence="2">The sequence shown here is derived from an EMBL/GenBank/DDBJ whole genome shotgun (WGS) entry which is preliminary data.</text>
</comment>
<dbReference type="EMBL" id="RBIN01000002">
    <property type="protein sequence ID" value="RKR06626.1"/>
    <property type="molecule type" value="Genomic_DNA"/>
</dbReference>
<feature type="transmembrane region" description="Helical" evidence="1">
    <location>
        <begin position="242"/>
        <end position="269"/>
    </location>
</feature>
<keyword evidence="1" id="KW-0812">Transmembrane</keyword>
<gene>
    <name evidence="2" type="ORF">C7446_0607</name>
</gene>
<evidence type="ECO:0000313" key="2">
    <source>
        <dbReference type="EMBL" id="RKR06626.1"/>
    </source>
</evidence>
<accession>A0A420WZ52</accession>
<evidence type="ECO:0000313" key="3">
    <source>
        <dbReference type="Proteomes" id="UP000281975"/>
    </source>
</evidence>
<keyword evidence="3" id="KW-1185">Reference proteome</keyword>
<sequence length="284" mass="30897">MTDAARWLMQSVYRAMAAALLAALIPWTFWIGATISALVTLRRGLSTALPVVVAAALPSAWWWWQGDRVPLASVVLVTLMAVMLRNRVRWGEALLAGAALTAVLIQSGLFTPQDAMRIISEVRSSAPQVDQLLSEYAARGVPIDRLSALMLAAVNGWMALFAGIGCLILARSWQAKLYNPGGFREEFHRFRLSGRELLLLLGVSLLCALLNLPAPALVAWVPLLIAGLALVHGLIGMRSLSVFWLVGFYVVLVTTWPTLVILLLLLALIDTLVDFRGRLAGGQH</sequence>
<evidence type="ECO:0000256" key="1">
    <source>
        <dbReference type="SAM" id="Phobius"/>
    </source>
</evidence>
<protein>
    <submittedName>
        <fullName evidence="2">Uncharacterized protein</fullName>
    </submittedName>
</protein>
<feature type="transmembrane region" description="Helical" evidence="1">
    <location>
        <begin position="12"/>
        <end position="33"/>
    </location>
</feature>
<proteinExistence type="predicted"/>
<organism evidence="2 3">
    <name type="scientific">Kushneria sinocarnis</name>
    <dbReference type="NCBI Taxonomy" id="595502"/>
    <lineage>
        <taxon>Bacteria</taxon>
        <taxon>Pseudomonadati</taxon>
        <taxon>Pseudomonadota</taxon>
        <taxon>Gammaproteobacteria</taxon>
        <taxon>Oceanospirillales</taxon>
        <taxon>Halomonadaceae</taxon>
        <taxon>Kushneria</taxon>
    </lineage>
</organism>
<feature type="transmembrane region" description="Helical" evidence="1">
    <location>
        <begin position="69"/>
        <end position="86"/>
    </location>
</feature>
<keyword evidence="1" id="KW-1133">Transmembrane helix</keyword>
<reference evidence="2 3" key="1">
    <citation type="submission" date="2018-10" db="EMBL/GenBank/DDBJ databases">
        <title>Genomic Encyclopedia of Type Strains, Phase IV (KMG-IV): sequencing the most valuable type-strain genomes for metagenomic binning, comparative biology and taxonomic classification.</title>
        <authorList>
            <person name="Goeker M."/>
        </authorList>
    </citation>
    <scope>NUCLEOTIDE SEQUENCE [LARGE SCALE GENOMIC DNA]</scope>
    <source>
        <strain evidence="2 3">DSM 23229</strain>
    </source>
</reference>
<feature type="transmembrane region" description="Helical" evidence="1">
    <location>
        <begin position="192"/>
        <end position="211"/>
    </location>
</feature>
<dbReference type="AlphaFoldDB" id="A0A420WZ52"/>
<feature type="transmembrane region" description="Helical" evidence="1">
    <location>
        <begin position="93"/>
        <end position="110"/>
    </location>
</feature>
<feature type="transmembrane region" description="Helical" evidence="1">
    <location>
        <begin position="148"/>
        <end position="171"/>
    </location>
</feature>
<dbReference type="OrthoDB" id="5659946at2"/>
<feature type="transmembrane region" description="Helical" evidence="1">
    <location>
        <begin position="45"/>
        <end position="63"/>
    </location>
</feature>
<dbReference type="Proteomes" id="UP000281975">
    <property type="component" value="Unassembled WGS sequence"/>
</dbReference>
<keyword evidence="1" id="KW-0472">Membrane</keyword>